<dbReference type="InterPro" id="IPR025330">
    <property type="entry name" value="DUF4236"/>
</dbReference>
<keyword evidence="5" id="KW-1185">Reference proteome</keyword>
<comment type="caution">
    <text evidence="4">The sequence shown here is derived from an EMBL/GenBank/DDBJ whole genome shotgun (WGS) entry which is preliminary data.</text>
</comment>
<evidence type="ECO:0000256" key="1">
    <source>
        <dbReference type="SAM" id="MobiDB-lite"/>
    </source>
</evidence>
<feature type="region of interest" description="Disordered" evidence="1">
    <location>
        <begin position="66"/>
        <end position="89"/>
    </location>
</feature>
<protein>
    <submittedName>
        <fullName evidence="4">Uncharacterized protein DUF4236</fullName>
    </submittedName>
</protein>
<evidence type="ECO:0000256" key="2">
    <source>
        <dbReference type="SAM" id="Phobius"/>
    </source>
</evidence>
<accession>A0A4R8M4X8</accession>
<keyword evidence="2" id="KW-0812">Transmembrane</keyword>
<organism evidence="4 5">
    <name type="scientific">Aminivibrio pyruvatiphilus</name>
    <dbReference type="NCBI Taxonomy" id="1005740"/>
    <lineage>
        <taxon>Bacteria</taxon>
        <taxon>Thermotogati</taxon>
        <taxon>Synergistota</taxon>
        <taxon>Synergistia</taxon>
        <taxon>Synergistales</taxon>
        <taxon>Aminobacteriaceae</taxon>
        <taxon>Aminivibrio</taxon>
    </lineage>
</organism>
<gene>
    <name evidence="4" type="ORF">C8D99_1097</name>
</gene>
<feature type="transmembrane region" description="Helical" evidence="2">
    <location>
        <begin position="136"/>
        <end position="164"/>
    </location>
</feature>
<feature type="compositionally biased region" description="Low complexity" evidence="1">
    <location>
        <begin position="66"/>
        <end position="79"/>
    </location>
</feature>
<name>A0A4R8M4X8_9BACT</name>
<dbReference type="OrthoDB" id="9806903at2"/>
<dbReference type="AlphaFoldDB" id="A0A4R8M4X8"/>
<proteinExistence type="predicted"/>
<dbReference type="Proteomes" id="UP000295066">
    <property type="component" value="Unassembled WGS sequence"/>
</dbReference>
<evidence type="ECO:0000313" key="5">
    <source>
        <dbReference type="Proteomes" id="UP000295066"/>
    </source>
</evidence>
<evidence type="ECO:0000313" key="4">
    <source>
        <dbReference type="EMBL" id="TDY60154.1"/>
    </source>
</evidence>
<reference evidence="4 5" key="1">
    <citation type="submission" date="2019-03" db="EMBL/GenBank/DDBJ databases">
        <title>Genomic Encyclopedia of Type Strains, Phase IV (KMG-IV): sequencing the most valuable type-strain genomes for metagenomic binning, comparative biology and taxonomic classification.</title>
        <authorList>
            <person name="Goeker M."/>
        </authorList>
    </citation>
    <scope>NUCLEOTIDE SEQUENCE [LARGE SCALE GENOMIC DNA]</scope>
    <source>
        <strain evidence="4 5">DSM 25964</strain>
    </source>
</reference>
<keyword evidence="2" id="KW-1133">Transmembrane helix</keyword>
<dbReference type="EMBL" id="SORI01000009">
    <property type="protein sequence ID" value="TDY60154.1"/>
    <property type="molecule type" value="Genomic_DNA"/>
</dbReference>
<dbReference type="RefSeq" id="WP_133957622.1">
    <property type="nucleotide sequence ID" value="NZ_SORI01000009.1"/>
</dbReference>
<dbReference type="Pfam" id="PF14020">
    <property type="entry name" value="DUF4236"/>
    <property type="match status" value="1"/>
</dbReference>
<feature type="domain" description="DUF4236" evidence="3">
    <location>
        <begin position="4"/>
        <end position="56"/>
    </location>
</feature>
<sequence length="374" mass="41033">MGIRFRKTITIAPGVRINLSKSGVSATVGPRGATLGIGRGGVHANVGIPGSGIFYRKKLPIPWPGGAKKSGSAAGAPSSGAGGAPEGRNAADELNSAVQEIIDIHLRTLPPTAPLAYTPSEYGEPAPELPPSPFPLWLRGAVLAAALALTYFTWGLSFIPWALWEGYIYYARKKNHGLLLAEWEERKKAFEREEDKRAVRFEEALKLAGEKPEAALEAVISSIEWPRETHVSYQVDGTIAFLDVDLPEIEDMPPVVYGFSKRSGLTESPKSETQVRKDYARHVHGVAFLLLGEVFRAVPMVTEIVLSGYTQKVQSSTGREEDQYLFSLRVHRDQWNDINFFALADIDPVEAIGGFEIRRNMTKTGIFKTIEPFS</sequence>
<evidence type="ECO:0000259" key="3">
    <source>
        <dbReference type="Pfam" id="PF14020"/>
    </source>
</evidence>
<keyword evidence="2" id="KW-0472">Membrane</keyword>